<dbReference type="InterPro" id="IPR036396">
    <property type="entry name" value="Cyt_P450_sf"/>
</dbReference>
<dbReference type="EMBL" id="CP115965">
    <property type="protein sequence ID" value="WZW98889.1"/>
    <property type="molecule type" value="Genomic_DNA"/>
</dbReference>
<evidence type="ECO:0000256" key="5">
    <source>
        <dbReference type="ARBA" id="ARBA00023004"/>
    </source>
</evidence>
<dbReference type="Pfam" id="PF00067">
    <property type="entry name" value="p450"/>
    <property type="match status" value="1"/>
</dbReference>
<evidence type="ECO:0000313" key="7">
    <source>
        <dbReference type="EMBL" id="WZW98889.1"/>
    </source>
</evidence>
<evidence type="ECO:0000256" key="3">
    <source>
        <dbReference type="ARBA" id="ARBA00022723"/>
    </source>
</evidence>
<dbReference type="SUPFAM" id="SSF48264">
    <property type="entry name" value="Cytochrome P450"/>
    <property type="match status" value="1"/>
</dbReference>
<comment type="similarity">
    <text evidence="1">Belongs to the cytochrome P450 family.</text>
</comment>
<evidence type="ECO:0000256" key="2">
    <source>
        <dbReference type="ARBA" id="ARBA00022617"/>
    </source>
</evidence>
<dbReference type="PANTHER" id="PTHR24291:SF50">
    <property type="entry name" value="BIFUNCTIONAL ALBAFLAVENONE MONOOXYGENASE_TERPENE SYNTHASE"/>
    <property type="match status" value="1"/>
</dbReference>
<evidence type="ECO:0000256" key="1">
    <source>
        <dbReference type="ARBA" id="ARBA00010617"/>
    </source>
</evidence>
<accession>A0ABZ3C7X3</accession>
<keyword evidence="2" id="KW-0349">Heme</keyword>
<proteinExistence type="inferred from homology"/>
<dbReference type="PRINTS" id="PR00385">
    <property type="entry name" value="P450"/>
</dbReference>
<dbReference type="InterPro" id="IPR001128">
    <property type="entry name" value="Cyt_P450"/>
</dbReference>
<name>A0ABZ3C7X3_9ACTN</name>
<evidence type="ECO:0000313" key="8">
    <source>
        <dbReference type="Proteomes" id="UP001434337"/>
    </source>
</evidence>
<dbReference type="PANTHER" id="PTHR24291">
    <property type="entry name" value="CYTOCHROME P450 FAMILY 4"/>
    <property type="match status" value="1"/>
</dbReference>
<organism evidence="7 8">
    <name type="scientific">Propioniciclava soli</name>
    <dbReference type="NCBI Taxonomy" id="2775081"/>
    <lineage>
        <taxon>Bacteria</taxon>
        <taxon>Bacillati</taxon>
        <taxon>Actinomycetota</taxon>
        <taxon>Actinomycetes</taxon>
        <taxon>Propionibacteriales</taxon>
        <taxon>Propionibacteriaceae</taxon>
        <taxon>Propioniciclava</taxon>
    </lineage>
</organism>
<keyword evidence="6" id="KW-0503">Monooxygenase</keyword>
<evidence type="ECO:0000256" key="4">
    <source>
        <dbReference type="ARBA" id="ARBA00023002"/>
    </source>
</evidence>
<reference evidence="7 8" key="1">
    <citation type="journal article" date="2023" name="Environ Microbiome">
        <title>A coral-associated actinobacterium mitigates coral bleaching under heat stress.</title>
        <authorList>
            <person name="Li J."/>
            <person name="Zou Y."/>
            <person name="Li Q."/>
            <person name="Zhang J."/>
            <person name="Bourne D.G."/>
            <person name="Lyu Y."/>
            <person name="Liu C."/>
            <person name="Zhang S."/>
        </authorList>
    </citation>
    <scope>NUCLEOTIDE SEQUENCE [LARGE SCALE GENOMIC DNA]</scope>
    <source>
        <strain evidence="7 8">SCSIO 13291</strain>
    </source>
</reference>
<sequence length="448" mass="50205">MTTTPRIPGPAPLSVLRGLSRRGFLDEMGHQWRTHGDTFAVRLGPQSMVLVVHPDAVRDVHLTRRRSFDKRKSYDGVRRYLTGDGLIASTGELWKRQRKLMAPFFTPRAVQTYADLMLADADRVVSHWRGLAASGVTVDMGEEMMELTASIILRAVFSTAAEEDIVRLKSRVETMIRYTTRRAVLPVPDWAPTPANRRYREARDEVHAYIDDLIAQRRAREAAGEPVPDDLLGHLMAARDSDGGAMRESLLRDEAITMFFAGHETTARTLAAAWAALAAHPDVADRLHAELDAELGEGPVTLEALKRLPYTLQVTKEVLRLYPAAPFYMRDAVEPVEIGGWDLTPGTAVMLTPYWTHRHPDFWGDPERFDPDRFTPEAEATRHPQAYFPFATGERVCIGNHFSLLESHLLLAVLARRFAPVVVGDPPRWLMAGVLSPEGGLPTVIRER</sequence>
<dbReference type="InterPro" id="IPR002401">
    <property type="entry name" value="Cyt_P450_E_grp-I"/>
</dbReference>
<keyword evidence="5" id="KW-0408">Iron</keyword>
<gene>
    <name evidence="7" type="ORF">PCC79_01360</name>
</gene>
<keyword evidence="8" id="KW-1185">Reference proteome</keyword>
<keyword evidence="3" id="KW-0479">Metal-binding</keyword>
<dbReference type="Proteomes" id="UP001434337">
    <property type="component" value="Chromosome"/>
</dbReference>
<protein>
    <submittedName>
        <fullName evidence="7">Cytochrome P450</fullName>
    </submittedName>
</protein>
<evidence type="ECO:0000256" key="6">
    <source>
        <dbReference type="ARBA" id="ARBA00023033"/>
    </source>
</evidence>
<dbReference type="PRINTS" id="PR00463">
    <property type="entry name" value="EP450I"/>
</dbReference>
<dbReference type="Gene3D" id="1.10.630.10">
    <property type="entry name" value="Cytochrome P450"/>
    <property type="match status" value="1"/>
</dbReference>
<dbReference type="RefSeq" id="WP_342372773.1">
    <property type="nucleotide sequence ID" value="NZ_CP115965.1"/>
</dbReference>
<keyword evidence="4" id="KW-0560">Oxidoreductase</keyword>
<dbReference type="InterPro" id="IPR050196">
    <property type="entry name" value="Cytochrome_P450_Monoox"/>
</dbReference>